<sequence length="592" mass="68035">MNTEYSLLDCAYKHILYKRIPHEVSSSKSIDIKVLKGEKFAFQMMLGFDTDCTVSIGKHPYIGWQGLNGRARVEVTSDYGADISAFFIGYVKDDCGSLTADPILPDPCQDFEAGVPRMVWIEGMVPHDFSGDKLQIGIKVYCQSGYEDESLEIDNDIEVSVADIRLQPLQNSSFHLDLWQHPSNWARLYNAPLWSETHWDIIENNLKELSSIGEKVVTVIASDYPWAGQTCYKFPKNASNLFEYNMVGVKRSIDGRIECDFSVVDRYIGLCAKCGIDSEINIFGLMGNWDAFSFGNPVPEYNDPIRVSVYDEAKGSFSFIRNIDELSQYIRLLFEYFIQRGLWDKTFVMSDEPNNSDIFSKGVEFLNSCSGRKKVLLKSALHDEKFLQESLSHIDSVSFNAELTIKSFDKLQDVKHNINGKGGKLTWFVCCFPDRPNNFIGSPLVENMLMGWLTYYFEMDGFLRWDYAIWPSDPWNEPSYKFPRWRAGDMFFVYPGKDKKPVRSIRWENLKFGIQDFELFKEAEKHGVSKDEIHSILSFALGKKSDMRIETLENYKYKVGMDYSLDYSKYKKAKAALIDKISRGDKFGKTKS</sequence>
<evidence type="ECO:0000313" key="3">
    <source>
        <dbReference type="Proteomes" id="UP000027946"/>
    </source>
</evidence>
<organism evidence="2 3">
    <name type="scientific">Peptoclostridium litorale DSM 5388</name>
    <dbReference type="NCBI Taxonomy" id="1121324"/>
    <lineage>
        <taxon>Bacteria</taxon>
        <taxon>Bacillati</taxon>
        <taxon>Bacillota</taxon>
        <taxon>Clostridia</taxon>
        <taxon>Peptostreptococcales</taxon>
        <taxon>Peptoclostridiaceae</taxon>
        <taxon>Peptoclostridium</taxon>
    </lineage>
</organism>
<feature type="domain" description="Glycoside hydrolase 123 catalytic" evidence="1">
    <location>
        <begin position="179"/>
        <end position="521"/>
    </location>
</feature>
<proteinExistence type="predicted"/>
<protein>
    <recommendedName>
        <fullName evidence="1">Glycoside hydrolase 123 catalytic domain-containing protein</fullName>
    </recommendedName>
</protein>
<dbReference type="RefSeq" id="WP_052636095.1">
    <property type="nucleotide sequence ID" value="NZ_FSRH01000011.1"/>
</dbReference>
<dbReference type="STRING" id="1121324.CLIT_10c05530"/>
<dbReference type="EMBL" id="JJMM01000010">
    <property type="protein sequence ID" value="KDR95825.1"/>
    <property type="molecule type" value="Genomic_DNA"/>
</dbReference>
<accession>A0A069RI46</accession>
<gene>
    <name evidence="2" type="ORF">CLIT_10c05530</name>
</gene>
<name>A0A069RI46_PEPLI</name>
<comment type="caution">
    <text evidence="2">The sequence shown here is derived from an EMBL/GenBank/DDBJ whole genome shotgun (WGS) entry which is preliminary data.</text>
</comment>
<dbReference type="InterPro" id="IPR025150">
    <property type="entry name" value="GH123_cat"/>
</dbReference>
<evidence type="ECO:0000259" key="1">
    <source>
        <dbReference type="Pfam" id="PF13320"/>
    </source>
</evidence>
<dbReference type="eggNOG" id="COG3934">
    <property type="taxonomic scope" value="Bacteria"/>
</dbReference>
<dbReference type="Proteomes" id="UP000027946">
    <property type="component" value="Unassembled WGS sequence"/>
</dbReference>
<dbReference type="OrthoDB" id="197680at2"/>
<dbReference type="AlphaFoldDB" id="A0A069RI46"/>
<evidence type="ECO:0000313" key="2">
    <source>
        <dbReference type="EMBL" id="KDR95825.1"/>
    </source>
</evidence>
<keyword evidence="3" id="KW-1185">Reference proteome</keyword>
<dbReference type="Pfam" id="PF13320">
    <property type="entry name" value="GH123_cat"/>
    <property type="match status" value="1"/>
</dbReference>
<reference evidence="2 3" key="1">
    <citation type="submission" date="2014-03" db="EMBL/GenBank/DDBJ databases">
        <title>Genome sequence of Clostridium litorale W6, DSM 5388.</title>
        <authorList>
            <person name="Poehlein A."/>
            <person name="Jagirdar A."/>
            <person name="Khonsari B."/>
            <person name="Chibani C.M."/>
            <person name="Gutierrez Gutierrez D.A."/>
            <person name="Davydova E."/>
            <person name="Alghaithi H.S."/>
            <person name="Nair K.P."/>
            <person name="Dhamotharan K."/>
            <person name="Chandran L."/>
            <person name="G W."/>
            <person name="Daniel R."/>
        </authorList>
    </citation>
    <scope>NUCLEOTIDE SEQUENCE [LARGE SCALE GENOMIC DNA]</scope>
    <source>
        <strain evidence="2 3">W6</strain>
    </source>
</reference>